<dbReference type="Proteomes" id="UP001165297">
    <property type="component" value="Unassembled WGS sequence"/>
</dbReference>
<evidence type="ECO:0000259" key="9">
    <source>
        <dbReference type="PROSITE" id="PS52029"/>
    </source>
</evidence>
<keyword evidence="3" id="KW-0808">Transferase</keyword>
<evidence type="ECO:0000313" key="11">
    <source>
        <dbReference type="Proteomes" id="UP001165297"/>
    </source>
</evidence>
<comment type="pathway">
    <text evidence="1 7">Cell wall biogenesis; peptidoglycan biosynthesis.</text>
</comment>
<evidence type="ECO:0000256" key="3">
    <source>
        <dbReference type="ARBA" id="ARBA00022679"/>
    </source>
</evidence>
<dbReference type="Pfam" id="PF03734">
    <property type="entry name" value="YkuD"/>
    <property type="match status" value="1"/>
</dbReference>
<evidence type="ECO:0000256" key="7">
    <source>
        <dbReference type="PROSITE-ProRule" id="PRU01373"/>
    </source>
</evidence>
<dbReference type="SUPFAM" id="SSF141523">
    <property type="entry name" value="L,D-transpeptidase catalytic domain-like"/>
    <property type="match status" value="1"/>
</dbReference>
<keyword evidence="4 7" id="KW-0133">Cell shape</keyword>
<protein>
    <submittedName>
        <fullName evidence="10">L,D-transpeptidase family protein</fullName>
    </submittedName>
</protein>
<evidence type="ECO:0000256" key="8">
    <source>
        <dbReference type="SAM" id="SignalP"/>
    </source>
</evidence>
<keyword evidence="8" id="KW-0732">Signal</keyword>
<dbReference type="Pfam" id="PF20142">
    <property type="entry name" value="Scaffold"/>
    <property type="match status" value="1"/>
</dbReference>
<sequence>MVPLSALVRFLWYFPLLALPRCTPDAVSQVVEALPTLLNAPAPPPVTVAPLIRALLDTSGSGSAPTATQPLGLQAGAQVLAFYGPDYEPAWTSPADSLNANARAALRLLARAADYGLRPADYHELPLRALRDSLRHPHEPAWHARQQARLEVYLTDAVLRLMSDLRRGRLRPYTVSVGEKAAGRVWQPAAELRAALAVGTVSATVLAGQPAHREYRQLQQALARWLTRPIAPDSAHFHQVQFEHAALNLERWRWNALPADSEYVLINVPAYELLVVGRDSVLRRHRVIVGKPETPTPTLSSHLSHFTLAPDWYVPRSIATREMLPHLQADAGYLQRNNLAVYTTRGQLLDPATIAWRTVTARNFAYVIRQSAGCENALGNIVFRFANPHAVYLHDTPMRQFFARPDRALSHGCIRLQHPMQLAAYLLRREGRAVNLPSEEECARQPRPRDVRLRRALPLHVRYATCVADNGHLRFLPDIYHQDEAVRRALFGPARRPLLP</sequence>
<feature type="signal peptide" evidence="8">
    <location>
        <begin position="1"/>
        <end position="18"/>
    </location>
</feature>
<accession>A0ABS8AGK4</accession>
<evidence type="ECO:0000256" key="1">
    <source>
        <dbReference type="ARBA" id="ARBA00004752"/>
    </source>
</evidence>
<dbReference type="CDD" id="cd16913">
    <property type="entry name" value="YkuD_like"/>
    <property type="match status" value="1"/>
</dbReference>
<dbReference type="EMBL" id="JAJADQ010000008">
    <property type="protein sequence ID" value="MCB2379214.1"/>
    <property type="molecule type" value="Genomic_DNA"/>
</dbReference>
<keyword evidence="6 7" id="KW-0961">Cell wall biogenesis/degradation</keyword>
<evidence type="ECO:0000256" key="5">
    <source>
        <dbReference type="ARBA" id="ARBA00022984"/>
    </source>
</evidence>
<reference evidence="10" key="1">
    <citation type="submission" date="2021-10" db="EMBL/GenBank/DDBJ databases">
        <authorList>
            <person name="Dean J.D."/>
            <person name="Kim M.K."/>
            <person name="Newey C.N."/>
            <person name="Stoker T.S."/>
            <person name="Thompson D.W."/>
            <person name="Grose J.H."/>
        </authorList>
    </citation>
    <scope>NUCLEOTIDE SEQUENCE</scope>
    <source>
        <strain evidence="10">BT635</strain>
    </source>
</reference>
<comment type="caution">
    <text evidence="10">The sequence shown here is derived from an EMBL/GenBank/DDBJ whole genome shotgun (WGS) entry which is preliminary data.</text>
</comment>
<dbReference type="PROSITE" id="PS52029">
    <property type="entry name" value="LD_TPASE"/>
    <property type="match status" value="1"/>
</dbReference>
<feature type="active site" description="Nucleophile" evidence="7">
    <location>
        <position position="413"/>
    </location>
</feature>
<dbReference type="PANTHER" id="PTHR41533">
    <property type="entry name" value="L,D-TRANSPEPTIDASE HI_1667-RELATED"/>
    <property type="match status" value="1"/>
</dbReference>
<dbReference type="InterPro" id="IPR052905">
    <property type="entry name" value="LD-transpeptidase_YkuD-like"/>
</dbReference>
<dbReference type="InterPro" id="IPR045380">
    <property type="entry name" value="LD_TPept_scaffold_dom"/>
</dbReference>
<dbReference type="PANTHER" id="PTHR41533:SF2">
    <property type="entry name" value="BLR7131 PROTEIN"/>
    <property type="match status" value="1"/>
</dbReference>
<evidence type="ECO:0000313" key="10">
    <source>
        <dbReference type="EMBL" id="MCB2379214.1"/>
    </source>
</evidence>
<dbReference type="RefSeq" id="WP_226187799.1">
    <property type="nucleotide sequence ID" value="NZ_JAJADQ010000008.1"/>
</dbReference>
<proteinExistence type="inferred from homology"/>
<dbReference type="Gene3D" id="2.40.440.10">
    <property type="entry name" value="L,D-transpeptidase catalytic domain-like"/>
    <property type="match status" value="1"/>
</dbReference>
<evidence type="ECO:0000256" key="6">
    <source>
        <dbReference type="ARBA" id="ARBA00023316"/>
    </source>
</evidence>
<dbReference type="InterPro" id="IPR005490">
    <property type="entry name" value="LD_TPept_cat_dom"/>
</dbReference>
<gene>
    <name evidence="10" type="ORF">LGH70_16565</name>
</gene>
<evidence type="ECO:0000256" key="2">
    <source>
        <dbReference type="ARBA" id="ARBA00005992"/>
    </source>
</evidence>
<feature type="chain" id="PRO_5045954914" evidence="8">
    <location>
        <begin position="19"/>
        <end position="500"/>
    </location>
</feature>
<evidence type="ECO:0000256" key="4">
    <source>
        <dbReference type="ARBA" id="ARBA00022960"/>
    </source>
</evidence>
<feature type="domain" description="L,D-TPase catalytic" evidence="9">
    <location>
        <begin position="262"/>
        <end position="437"/>
    </location>
</feature>
<comment type="similarity">
    <text evidence="2">Belongs to the YkuD family.</text>
</comment>
<keyword evidence="11" id="KW-1185">Reference proteome</keyword>
<dbReference type="InterPro" id="IPR038063">
    <property type="entry name" value="Transpep_catalytic_dom"/>
</dbReference>
<name>A0ABS8AGK4_9BACT</name>
<organism evidence="10 11">
    <name type="scientific">Hymenobacter nitidus</name>
    <dbReference type="NCBI Taxonomy" id="2880929"/>
    <lineage>
        <taxon>Bacteria</taxon>
        <taxon>Pseudomonadati</taxon>
        <taxon>Bacteroidota</taxon>
        <taxon>Cytophagia</taxon>
        <taxon>Cytophagales</taxon>
        <taxon>Hymenobacteraceae</taxon>
        <taxon>Hymenobacter</taxon>
    </lineage>
</organism>
<keyword evidence="5 7" id="KW-0573">Peptidoglycan synthesis</keyword>
<feature type="active site" description="Proton donor/acceptor" evidence="7">
    <location>
        <position position="394"/>
    </location>
</feature>